<evidence type="ECO:0000256" key="2">
    <source>
        <dbReference type="ARBA" id="ARBA00022741"/>
    </source>
</evidence>
<keyword evidence="2 4" id="KW-0547">Nucleotide-binding</keyword>
<proteinExistence type="inferred from homology"/>
<dbReference type="InterPro" id="IPR013126">
    <property type="entry name" value="Hsp_70_fam"/>
</dbReference>
<dbReference type="PROSITE" id="PS01036">
    <property type="entry name" value="HSP70_3"/>
    <property type="match status" value="1"/>
</dbReference>
<protein>
    <submittedName>
        <fullName evidence="7">Heat shock protein 70</fullName>
    </submittedName>
</protein>
<dbReference type="GO" id="GO:0006950">
    <property type="term" value="P:response to stress"/>
    <property type="evidence" value="ECO:0007669"/>
    <property type="project" value="UniProtKB-ARBA"/>
</dbReference>
<sequence length="623" mass="71618">MNRRTYCIEKEKWQKRKNERSTPPHVKNARKGKKRADSLCGHVDRQLDIYLKKLRGPVIGINFGFTNSSVAILEERKAKVLKNDEGSFTTPSVVSFTKNGGGECLVGAPALRQAVLNSQNTVFNIKRLIGRKFDDQEVQDFIKESPNKILKSPNGDNVLIEIQGKLYSPQQITSFILIKLKEMAENYLNKKVGDAIITIPNYFDYSQKQALKQAGELAGLRILRFVPDSIAAVFGYGLDCYWRRANEFVAVCNLNGGFFDYSVLELGNFDYEIESNKYDTCLSGEAFNNVIVNYFVSEFKRESGIDLNKDSIAKQRLREAAEKAKCELSNSTQIEIILPNIIFYNGEAKHFRINLTRSKFEELTFELTQKIVDICQPTKEDIYYPDISKVLLLGGMTKMPKIRDVIEEVFKKKIFNSQHEEGALAIGAVYLGVLFGNINYFDNKRTSKIEIIKMASQKMFIGERKISLGNAKDVANLFWEAIAIYVKEFYSTLHIDVRSSKAIQGLGRFAVRFIEKSGNRERMDAYCAFSQAYDISREGIGWYFGGEHKDLCNSVFCLFKNFLFINKRKVWSKLKPYVFGEKLASENEKLDEDFRKLEFKRIPIRRQGLIKQKLKKYFLFKSY</sequence>
<dbReference type="WBParaSite" id="Minc3s01036g20075">
    <property type="protein sequence ID" value="Minc3s01036g20075"/>
    <property type="gene ID" value="Minc3s01036g20075"/>
</dbReference>
<dbReference type="PANTHER" id="PTHR19375">
    <property type="entry name" value="HEAT SHOCK PROTEIN 70KDA"/>
    <property type="match status" value="1"/>
</dbReference>
<keyword evidence="6" id="KW-1185">Reference proteome</keyword>
<evidence type="ECO:0000256" key="3">
    <source>
        <dbReference type="ARBA" id="ARBA00022840"/>
    </source>
</evidence>
<dbReference type="Pfam" id="PF00012">
    <property type="entry name" value="HSP70"/>
    <property type="match status" value="1"/>
</dbReference>
<evidence type="ECO:0000256" key="5">
    <source>
        <dbReference type="SAM" id="MobiDB-lite"/>
    </source>
</evidence>
<evidence type="ECO:0000256" key="1">
    <source>
        <dbReference type="ARBA" id="ARBA00007381"/>
    </source>
</evidence>
<name>A0A914LY94_MELIC</name>
<accession>A0A914LY94</accession>
<evidence type="ECO:0000256" key="4">
    <source>
        <dbReference type="RuleBase" id="RU003322"/>
    </source>
</evidence>
<comment type="similarity">
    <text evidence="1 4">Belongs to the heat shock protein 70 family.</text>
</comment>
<dbReference type="InterPro" id="IPR043129">
    <property type="entry name" value="ATPase_NBD"/>
</dbReference>
<evidence type="ECO:0000313" key="6">
    <source>
        <dbReference type="Proteomes" id="UP000887563"/>
    </source>
</evidence>
<dbReference type="SUPFAM" id="SSF53067">
    <property type="entry name" value="Actin-like ATPase domain"/>
    <property type="match status" value="2"/>
</dbReference>
<reference evidence="7" key="1">
    <citation type="submission" date="2022-11" db="UniProtKB">
        <authorList>
            <consortium name="WormBaseParasite"/>
        </authorList>
    </citation>
    <scope>IDENTIFICATION</scope>
</reference>
<dbReference type="FunFam" id="3.30.30.30:FF:000003">
    <property type="entry name" value="Heat shock protein 9"/>
    <property type="match status" value="1"/>
</dbReference>
<dbReference type="Proteomes" id="UP000887563">
    <property type="component" value="Unplaced"/>
</dbReference>
<dbReference type="FunFam" id="3.90.640.10:FF:000003">
    <property type="entry name" value="Molecular chaperone DnaK"/>
    <property type="match status" value="1"/>
</dbReference>
<dbReference type="GO" id="GO:0140662">
    <property type="term" value="F:ATP-dependent protein folding chaperone"/>
    <property type="evidence" value="ECO:0007669"/>
    <property type="project" value="InterPro"/>
</dbReference>
<dbReference type="PRINTS" id="PR00301">
    <property type="entry name" value="HEATSHOCK70"/>
</dbReference>
<keyword evidence="3 4" id="KW-0067">ATP-binding</keyword>
<dbReference type="GO" id="GO:0005524">
    <property type="term" value="F:ATP binding"/>
    <property type="evidence" value="ECO:0007669"/>
    <property type="project" value="UniProtKB-KW"/>
</dbReference>
<organism evidence="6 7">
    <name type="scientific">Meloidogyne incognita</name>
    <name type="common">Southern root-knot nematode worm</name>
    <name type="synonym">Oxyuris incognita</name>
    <dbReference type="NCBI Taxonomy" id="6306"/>
    <lineage>
        <taxon>Eukaryota</taxon>
        <taxon>Metazoa</taxon>
        <taxon>Ecdysozoa</taxon>
        <taxon>Nematoda</taxon>
        <taxon>Chromadorea</taxon>
        <taxon>Rhabditida</taxon>
        <taxon>Tylenchina</taxon>
        <taxon>Tylenchomorpha</taxon>
        <taxon>Tylenchoidea</taxon>
        <taxon>Meloidogynidae</taxon>
        <taxon>Meloidogyninae</taxon>
        <taxon>Meloidogyne</taxon>
        <taxon>Meloidogyne incognita group</taxon>
    </lineage>
</organism>
<feature type="region of interest" description="Disordered" evidence="5">
    <location>
        <begin position="13"/>
        <end position="37"/>
    </location>
</feature>
<dbReference type="InterPro" id="IPR018181">
    <property type="entry name" value="Heat_shock_70_CS"/>
</dbReference>
<evidence type="ECO:0000313" key="7">
    <source>
        <dbReference type="WBParaSite" id="Minc3s01036g20075"/>
    </source>
</evidence>
<dbReference type="Gene3D" id="3.90.640.10">
    <property type="entry name" value="Actin, Chain A, domain 4"/>
    <property type="match status" value="1"/>
</dbReference>
<dbReference type="Gene3D" id="3.30.420.40">
    <property type="match status" value="2"/>
</dbReference>
<dbReference type="Gene3D" id="3.30.30.30">
    <property type="match status" value="1"/>
</dbReference>
<dbReference type="AlphaFoldDB" id="A0A914LY94"/>